<comment type="caution">
    <text evidence="1">The sequence shown here is derived from an EMBL/GenBank/DDBJ whole genome shotgun (WGS) entry which is preliminary data.</text>
</comment>
<evidence type="ECO:0000313" key="1">
    <source>
        <dbReference type="EMBL" id="GGG77531.1"/>
    </source>
</evidence>
<name>A0A917HFG0_9BACI</name>
<gene>
    <name evidence="1" type="ORF">GCM10011398_23300</name>
</gene>
<evidence type="ECO:0000313" key="2">
    <source>
        <dbReference type="Proteomes" id="UP000622860"/>
    </source>
</evidence>
<accession>A0A917HFG0</accession>
<protein>
    <submittedName>
        <fullName evidence="1">Uncharacterized protein</fullName>
    </submittedName>
</protein>
<dbReference type="EMBL" id="BMFR01000009">
    <property type="protein sequence ID" value="GGG77531.1"/>
    <property type="molecule type" value="Genomic_DNA"/>
</dbReference>
<dbReference type="RefSeq" id="WP_188455562.1">
    <property type="nucleotide sequence ID" value="NZ_BMFR01000009.1"/>
</dbReference>
<keyword evidence="2" id="KW-1185">Reference proteome</keyword>
<reference evidence="1" key="1">
    <citation type="journal article" date="2014" name="Int. J. Syst. Evol. Microbiol.">
        <title>Complete genome sequence of Corynebacterium casei LMG S-19264T (=DSM 44701T), isolated from a smear-ripened cheese.</title>
        <authorList>
            <consortium name="US DOE Joint Genome Institute (JGI-PGF)"/>
            <person name="Walter F."/>
            <person name="Albersmeier A."/>
            <person name="Kalinowski J."/>
            <person name="Ruckert C."/>
        </authorList>
    </citation>
    <scope>NUCLEOTIDE SEQUENCE</scope>
    <source>
        <strain evidence="1">CGMCC 1.12754</strain>
    </source>
</reference>
<organism evidence="1 2">
    <name type="scientific">Virgibacillus oceani</name>
    <dbReference type="NCBI Taxonomy" id="1479511"/>
    <lineage>
        <taxon>Bacteria</taxon>
        <taxon>Bacillati</taxon>
        <taxon>Bacillota</taxon>
        <taxon>Bacilli</taxon>
        <taxon>Bacillales</taxon>
        <taxon>Bacillaceae</taxon>
        <taxon>Virgibacillus</taxon>
    </lineage>
</organism>
<dbReference type="AlphaFoldDB" id="A0A917HFG0"/>
<proteinExistence type="predicted"/>
<reference evidence="1" key="2">
    <citation type="submission" date="2020-09" db="EMBL/GenBank/DDBJ databases">
        <authorList>
            <person name="Sun Q."/>
            <person name="Zhou Y."/>
        </authorList>
    </citation>
    <scope>NUCLEOTIDE SEQUENCE</scope>
    <source>
        <strain evidence="1">CGMCC 1.12754</strain>
    </source>
</reference>
<dbReference type="Proteomes" id="UP000622860">
    <property type="component" value="Unassembled WGS sequence"/>
</dbReference>
<sequence>MCNNIVHFPNNDEFPEGSDEMLIKEIHGLISLFQNPDLSKKTREAIFNEIIDLTTRLTDQI</sequence>